<accession>A0ACA9YE73</accession>
<evidence type="ECO:0000313" key="2">
    <source>
        <dbReference type="Proteomes" id="UP001152531"/>
    </source>
</evidence>
<protein>
    <submittedName>
        <fullName evidence="1">Vacuolar protein sorting-associated protein 17</fullName>
    </submittedName>
</protein>
<keyword evidence="2" id="KW-1185">Reference proteome</keyword>
<proteinExistence type="predicted"/>
<comment type="caution">
    <text evidence="1">The sequence shown here is derived from an EMBL/GenBank/DDBJ whole genome shotgun (WGS) entry which is preliminary data.</text>
</comment>
<gene>
    <name evidence="1" type="ORF">CLIB1444_11S00122</name>
</gene>
<reference evidence="1" key="1">
    <citation type="submission" date="2022-06" db="EMBL/GenBank/DDBJ databases">
        <authorList>
            <person name="Legras J.-L."/>
            <person name="Devillers H."/>
            <person name="Grondin C."/>
        </authorList>
    </citation>
    <scope>NUCLEOTIDE SEQUENCE</scope>
    <source>
        <strain evidence="1">CLIB 1444</strain>
    </source>
</reference>
<organism evidence="1 2">
    <name type="scientific">[Candida] jaroonii</name>
    <dbReference type="NCBI Taxonomy" id="467808"/>
    <lineage>
        <taxon>Eukaryota</taxon>
        <taxon>Fungi</taxon>
        <taxon>Dikarya</taxon>
        <taxon>Ascomycota</taxon>
        <taxon>Saccharomycotina</taxon>
        <taxon>Pichiomycetes</taxon>
        <taxon>Debaryomycetaceae</taxon>
        <taxon>Yamadazyma</taxon>
    </lineage>
</organism>
<evidence type="ECO:0000313" key="1">
    <source>
        <dbReference type="EMBL" id="CAH6722742.1"/>
    </source>
</evidence>
<dbReference type="EMBL" id="CALSDN010000011">
    <property type="protein sequence ID" value="CAH6722742.1"/>
    <property type="molecule type" value="Genomic_DNA"/>
</dbReference>
<name>A0ACA9YE73_9ASCO</name>
<sequence>MASSIPYDPDFEDNNPFSSQIQTPTHSIPALNNSIEDEAPEDDDNDETNDNDNQQSNKLTQEELRRLLPERFSHKFSMKITITSIEKNKPENPIIKFDASIENLPRFRQIRYKDIRRTYQEVVKFNKYLSVSNLECFVPPIPSSVTSYPNGGEDESKKLMINWQEWFDRICNNPIIIRDEEFVFFIENDFGYSVINSNKKTSVASGLVRKTLKQLAVPYDEYEDLSTFRPLIKNCYLTCSKLVKLLDKNSKNEKLLATTINEFSTRLQELSKIEIIHPGMKNMWEKLSKIKLIEADLLLIQSYNDMGILGDGLQYLSQEFYEIKESLTNRHLIMRELIQAQQNTQAKHLQANKIKSKSSLDPIKVDEAIRSLEYATKTEESLNLQIKRISGEMLIEKDEILDYTELKLHKLLKKFTLNKVENNRKILKHLETIRLDIRIIDEKGGLSRLNRENLSNLKHNLIQSQSNNGDSWSSRTFRSLNEEKETKEEVEIDFKDEDVDAKNAANLLGVATF</sequence>
<dbReference type="Proteomes" id="UP001152531">
    <property type="component" value="Unassembled WGS sequence"/>
</dbReference>